<dbReference type="PROSITE" id="PS51257">
    <property type="entry name" value="PROKAR_LIPOPROTEIN"/>
    <property type="match status" value="1"/>
</dbReference>
<dbReference type="InterPro" id="IPR025920">
    <property type="entry name" value="Lipase_bact_N"/>
</dbReference>
<sequence length="832" mass="85989">MKHLLLSAAIASIFGLTACSGDSHQDIINDTGTPTPLSRIAFDPGAGVLPLPNDLLFSGTLDGTLEIPGEAESMDYTDPQIALGALDGWSTIMPMSIDVVPGSDGVMVDPASASAAGSVRMFEVVLGGPLSPDPECMDSESLSICKVGEELMWGEDFITQASGNSINLVPLKPLPPVTSYAVITTSQLMDSNGDAIAASTTYELLKLDINTDPLVTPSQLLLQRLTNNYENQLASAHSVDKAGITYSGVFTTQSVPDVVTTVAQLMADGFNPAGPTVPVSPFFTPDWLMPPTPINQTAAQLLGLTPEDGLAYVFADMADVYVGQLALPYYQMLPTVGEAGVDINGRFGALGDSPVAVLQLLEAGVLSQEEYATQAAAQGIDPGAALMDPSLLVGAQFFLADGSPVDPQKHLTRFNPLPNPFQNLAEGEMPGAVPHKLTVPVQVTVPNAEKLIAFYASQGAPYTPPAAGWPISVTMHGLGGVKELNLAYAGVYAVKGIATISIDMPLHGERSVDLNGDMIFDVSATDPSVGELLGDPRYVNGNPLAFVNIASSLTVRDNFRQAIADNLALRLSVGTWAAFEASMGMMPTVDATRVSMQGLSLGGIVGTSAAAYAGLLDGLLGEANPYRLTAASLVAPAGGLAGSFAGSATFGPILITTLVGELAPDCIDPMTGGIVESPECEAVVAQVQTEVLPPFAFAVQTAVDSMDPINHAAILAGSNVPVHLIEVVGNLEEGGDNPPDLVLPNTVPGFPLSGTEPLISALGLQAVTETVSDSAGTVSGAVRFRLGAHSSLISPDIATEEMQVQAADFALTDGRKISIGNGCLIQGGACEQ</sequence>
<evidence type="ECO:0000313" key="3">
    <source>
        <dbReference type="EMBL" id="SHH36570.1"/>
    </source>
</evidence>
<feature type="chain" id="PRO_5009913697" evidence="1">
    <location>
        <begin position="19"/>
        <end position="832"/>
    </location>
</feature>
<reference evidence="3 4" key="1">
    <citation type="submission" date="2016-11" db="EMBL/GenBank/DDBJ databases">
        <authorList>
            <person name="Jaros S."/>
            <person name="Januszkiewicz K."/>
            <person name="Wedrychowicz H."/>
        </authorList>
    </citation>
    <scope>NUCLEOTIDE SEQUENCE [LARGE SCALE GENOMIC DNA]</scope>
    <source>
        <strain evidence="3 4">DSM 16917</strain>
    </source>
</reference>
<dbReference type="NCBIfam" id="TIGR03502">
    <property type="entry name" value="lipase_Pla1_cef"/>
    <property type="match status" value="1"/>
</dbReference>
<name>A0A1M5SDR3_9GAMM</name>
<evidence type="ECO:0000313" key="4">
    <source>
        <dbReference type="Proteomes" id="UP000184268"/>
    </source>
</evidence>
<dbReference type="SUPFAM" id="SSF53474">
    <property type="entry name" value="alpha/beta-Hydrolases"/>
    <property type="match status" value="1"/>
</dbReference>
<evidence type="ECO:0000256" key="1">
    <source>
        <dbReference type="SAM" id="SignalP"/>
    </source>
</evidence>
<feature type="signal peptide" evidence="1">
    <location>
        <begin position="1"/>
        <end position="18"/>
    </location>
</feature>
<keyword evidence="4" id="KW-1185">Reference proteome</keyword>
<dbReference type="EMBL" id="FQXG01000002">
    <property type="protein sequence ID" value="SHH36570.1"/>
    <property type="molecule type" value="Genomic_DNA"/>
</dbReference>
<dbReference type="InterPro" id="IPR020009">
    <property type="entry name" value="VolA/Pla-1/cef"/>
</dbReference>
<dbReference type="OrthoDB" id="5477453at2"/>
<dbReference type="InterPro" id="IPR029058">
    <property type="entry name" value="AB_hydrolase_fold"/>
</dbReference>
<accession>A0A1M5SDR3</accession>
<protein>
    <submittedName>
        <fullName evidence="3">Extracellular lipase, Pla-1/cef family</fullName>
    </submittedName>
</protein>
<proteinExistence type="predicted"/>
<evidence type="ECO:0000259" key="2">
    <source>
        <dbReference type="Pfam" id="PF12262"/>
    </source>
</evidence>
<dbReference type="Proteomes" id="UP000184268">
    <property type="component" value="Unassembled WGS sequence"/>
</dbReference>
<dbReference type="Pfam" id="PF12262">
    <property type="entry name" value="Lipase_bact_N"/>
    <property type="match status" value="1"/>
</dbReference>
<feature type="domain" description="Bacterial virulence factor lipase N-terminal" evidence="2">
    <location>
        <begin position="59"/>
        <end position="259"/>
    </location>
</feature>
<gene>
    <name evidence="3" type="ORF">SAMN02745129_1963</name>
</gene>
<keyword evidence="1" id="KW-0732">Signal</keyword>
<dbReference type="Gene3D" id="3.40.50.1820">
    <property type="entry name" value="alpha/beta hydrolase"/>
    <property type="match status" value="1"/>
</dbReference>
<dbReference type="AlphaFoldDB" id="A0A1M5SDR3"/>
<dbReference type="RefSeq" id="WP_067663221.1">
    <property type="nucleotide sequence ID" value="NZ_FQXG01000002.1"/>
</dbReference>
<dbReference type="STRING" id="299255.SAMN02745129_1963"/>
<organism evidence="3 4">
    <name type="scientific">Ferrimonas marina</name>
    <dbReference type="NCBI Taxonomy" id="299255"/>
    <lineage>
        <taxon>Bacteria</taxon>
        <taxon>Pseudomonadati</taxon>
        <taxon>Pseudomonadota</taxon>
        <taxon>Gammaproteobacteria</taxon>
        <taxon>Alteromonadales</taxon>
        <taxon>Ferrimonadaceae</taxon>
        <taxon>Ferrimonas</taxon>
    </lineage>
</organism>